<dbReference type="InterPro" id="IPR003694">
    <property type="entry name" value="NAD_synthase"/>
</dbReference>
<dbReference type="Pfam" id="PF02540">
    <property type="entry name" value="NAD_synthase"/>
    <property type="match status" value="1"/>
</dbReference>
<evidence type="ECO:0000256" key="4">
    <source>
        <dbReference type="ARBA" id="ARBA00022741"/>
    </source>
</evidence>
<dbReference type="CDD" id="cd00553">
    <property type="entry name" value="NAD_synthase"/>
    <property type="match status" value="1"/>
</dbReference>
<evidence type="ECO:0000256" key="5">
    <source>
        <dbReference type="ARBA" id="ARBA00022840"/>
    </source>
</evidence>
<dbReference type="SUPFAM" id="SSF52402">
    <property type="entry name" value="Adenine nucleotide alpha hydrolases-like"/>
    <property type="match status" value="1"/>
</dbReference>
<dbReference type="Gene3D" id="3.40.50.620">
    <property type="entry name" value="HUPs"/>
    <property type="match status" value="1"/>
</dbReference>
<dbReference type="Gene3D" id="1.10.10.1140">
    <property type="entry name" value="Glutamine-dependent NAD+ synthetase, C-terminal domain"/>
    <property type="match status" value="1"/>
</dbReference>
<dbReference type="UniPathway" id="UPA00253">
    <property type="reaction ID" value="UER00334"/>
</dbReference>
<feature type="binding site" evidence="7">
    <location>
        <position position="129"/>
    </location>
    <ligand>
        <name>L-glutamine</name>
        <dbReference type="ChEBI" id="CHEBI:58359"/>
    </ligand>
</feature>
<dbReference type="GO" id="GO:0005524">
    <property type="term" value="F:ATP binding"/>
    <property type="evidence" value="ECO:0007669"/>
    <property type="project" value="UniProtKB-UniRule"/>
</dbReference>
<dbReference type="GO" id="GO:0009435">
    <property type="term" value="P:NAD+ biosynthetic process"/>
    <property type="evidence" value="ECO:0007669"/>
    <property type="project" value="UniProtKB-UniRule"/>
</dbReference>
<feature type="binding site" evidence="7">
    <location>
        <begin position="369"/>
        <end position="376"/>
    </location>
    <ligand>
        <name>ATP</name>
        <dbReference type="ChEBI" id="CHEBI:30616"/>
    </ligand>
</feature>
<feature type="active site" description="For glutaminase activity" evidence="7">
    <location>
        <position position="123"/>
    </location>
</feature>
<comment type="pathway">
    <text evidence="1 7 8">Cofactor biosynthesis; NAD(+) biosynthesis; NAD(+) from deamido-NAD(+) (L-Gln route): step 1/1.</text>
</comment>
<comment type="caution">
    <text evidence="10">The sequence shown here is derived from an EMBL/GenBank/DDBJ whole genome shotgun (WGS) entry which is preliminary data.</text>
</comment>
<keyword evidence="5 7" id="KW-0067">ATP-binding</keyword>
<evidence type="ECO:0000256" key="7">
    <source>
        <dbReference type="HAMAP-Rule" id="MF_02090"/>
    </source>
</evidence>
<dbReference type="InterPro" id="IPR022310">
    <property type="entry name" value="NAD/GMP_synthase"/>
</dbReference>
<evidence type="ECO:0000256" key="3">
    <source>
        <dbReference type="ARBA" id="ARBA00022598"/>
    </source>
</evidence>
<dbReference type="EMBL" id="JACIEV010000002">
    <property type="protein sequence ID" value="MBB4153237.1"/>
    <property type="molecule type" value="Genomic_DNA"/>
</dbReference>
<evidence type="ECO:0000256" key="6">
    <source>
        <dbReference type="ARBA" id="ARBA00023027"/>
    </source>
</evidence>
<evidence type="ECO:0000259" key="9">
    <source>
        <dbReference type="PROSITE" id="PS50263"/>
    </source>
</evidence>
<evidence type="ECO:0000256" key="8">
    <source>
        <dbReference type="PIRNR" id="PIRNR006630"/>
    </source>
</evidence>
<dbReference type="NCBIfam" id="NF002730">
    <property type="entry name" value="PRK02628.1"/>
    <property type="match status" value="1"/>
</dbReference>
<dbReference type="InterPro" id="IPR014445">
    <property type="entry name" value="Gln-dep_NAD_synthase"/>
</dbReference>
<dbReference type="EC" id="6.3.5.1" evidence="7 8"/>
<keyword evidence="11" id="KW-1185">Reference proteome</keyword>
<feature type="binding site" evidence="7">
    <location>
        <position position="488"/>
    </location>
    <ligand>
        <name>deamido-NAD(+)</name>
        <dbReference type="ChEBI" id="CHEBI:58437"/>
        <note>ligand shared between two neighboring subunits</note>
    </ligand>
</feature>
<evidence type="ECO:0000256" key="1">
    <source>
        <dbReference type="ARBA" id="ARBA00005188"/>
    </source>
</evidence>
<dbReference type="GO" id="GO:0005737">
    <property type="term" value="C:cytoplasm"/>
    <property type="evidence" value="ECO:0007669"/>
    <property type="project" value="InterPro"/>
</dbReference>
<dbReference type="Pfam" id="PF00795">
    <property type="entry name" value="CN_hydrolase"/>
    <property type="match status" value="1"/>
</dbReference>
<feature type="binding site" evidence="7">
    <location>
        <position position="206"/>
    </location>
    <ligand>
        <name>L-glutamine</name>
        <dbReference type="ChEBI" id="CHEBI:58359"/>
    </ligand>
</feature>
<protein>
    <recommendedName>
        <fullName evidence="7 8">Glutamine-dependent NAD(+) synthetase</fullName>
        <ecNumber evidence="7 8">6.3.5.1</ecNumber>
    </recommendedName>
    <alternativeName>
        <fullName evidence="7 8">NAD(+) synthase [glutamine-hydrolyzing]</fullName>
    </alternativeName>
</protein>
<reference evidence="10 11" key="1">
    <citation type="submission" date="2020-08" db="EMBL/GenBank/DDBJ databases">
        <title>Genomic Encyclopedia of Type Strains, Phase IV (KMG-IV): sequencing the most valuable type-strain genomes for metagenomic binning, comparative biology and taxonomic classification.</title>
        <authorList>
            <person name="Goeker M."/>
        </authorList>
    </citation>
    <scope>NUCLEOTIDE SEQUENCE [LARGE SCALE GENOMIC DNA]</scope>
    <source>
        <strain evidence="10 11">YC6723</strain>
    </source>
</reference>
<dbReference type="HAMAP" id="MF_02090">
    <property type="entry name" value="NadE_glutamine_dep"/>
    <property type="match status" value="1"/>
</dbReference>
<dbReference type="GO" id="GO:0003952">
    <property type="term" value="F:NAD+ synthase (glutamine-hydrolyzing) activity"/>
    <property type="evidence" value="ECO:0007669"/>
    <property type="project" value="UniProtKB-UniRule"/>
</dbReference>
<keyword evidence="3 7" id="KW-0436">Ligase</keyword>
<dbReference type="GO" id="GO:0008795">
    <property type="term" value="F:NAD+ synthase activity"/>
    <property type="evidence" value="ECO:0007669"/>
    <property type="project" value="UniProtKB-UniRule"/>
</dbReference>
<feature type="binding site" evidence="7">
    <location>
        <position position="459"/>
    </location>
    <ligand>
        <name>deamido-NAD(+)</name>
        <dbReference type="ChEBI" id="CHEBI:58437"/>
        <note>ligand shared between two neighboring subunits</note>
    </ligand>
</feature>
<dbReference type="InterPro" id="IPR036526">
    <property type="entry name" value="C-N_Hydrolase_sf"/>
</dbReference>
<dbReference type="PANTHER" id="PTHR23090">
    <property type="entry name" value="NH 3 /GLUTAMINE-DEPENDENT NAD + SYNTHETASE"/>
    <property type="match status" value="1"/>
</dbReference>
<feature type="binding site" evidence="7">
    <location>
        <position position="483"/>
    </location>
    <ligand>
        <name>ATP</name>
        <dbReference type="ChEBI" id="CHEBI:30616"/>
    </ligand>
</feature>
<sequence length="681" mass="73552">MTHPFYAIHSHGLVRIAAATPIASVGDVAANAAATVALARQAADAGVDLIVFPELNLTSYAIDDLHLQDAQQQATLAAIETVRAETAGLAIALLVGAAIVRNGRLYNCAVAIARGHVLGVVPKTFLPNYREYYEKRWFASGMGLTGQTVRLGEAEVPFGPDQVFAADDLPGLIFHAEICEDYWAPTPPSTAGALAGALICCNLSASNIVVGKARERDLLAASQSARAVCAYVYSAAGPGESTTDVAWDGQGLIHELGERLAESDRFAPEPGFVAADIDTRRLVQERLRDGTFNDSAVATGHPENRFRRIGFTLGAEPRDVGLHRAIRRFPFVPNDPHRRDEDCYEAYNIQVGALAKRLVATGTQRIVVGVSGGLDSTHALIVAAKAMDRLGRPRADILGFTMPGFATGEATKASAWALMRALGITAEEIDIRPAARRMLEDMVHPFAGGEPVYDVTFENVQAGLRTDYLFRLANQRGGIVLGTGDLSELALGWCTYGVGDQMSHYAVNAGVPKTLIQFLIRWAIRTSQYDGETDRVLEAILATEISPELVPADATGAMQSTEAMIGPYALNDFFAHYVIRHGMAPSQIAFLAWHAWRDAESGAWPADHPASARVAYDLATIRHWLEKFLVRFFRTSQFKRSALPNGPKVSAGGALSPRGDWRAPSDGTATVWLDELRRNMP</sequence>
<feature type="binding site" evidence="7">
    <location>
        <begin position="493"/>
        <end position="496"/>
    </location>
    <ligand>
        <name>deamido-NAD(+)</name>
        <dbReference type="ChEBI" id="CHEBI:58437"/>
        <note>ligand shared between two neighboring subunits</note>
    </ligand>
</feature>
<dbReference type="RefSeq" id="WP_183982893.1">
    <property type="nucleotide sequence ID" value="NZ_JACIEV010000002.1"/>
</dbReference>
<dbReference type="PANTHER" id="PTHR23090:SF9">
    <property type="entry name" value="GLUTAMINE-DEPENDENT NAD(+) SYNTHETASE"/>
    <property type="match status" value="1"/>
</dbReference>
<feature type="binding site" evidence="7">
    <location>
        <position position="212"/>
    </location>
    <ligand>
        <name>L-glutamine</name>
        <dbReference type="ChEBI" id="CHEBI:58359"/>
    </ligand>
</feature>
<dbReference type="InterPro" id="IPR003010">
    <property type="entry name" value="C-N_Hydrolase"/>
</dbReference>
<comment type="catalytic activity">
    <reaction evidence="7 8">
        <text>deamido-NAD(+) + L-glutamine + ATP + H2O = L-glutamate + AMP + diphosphate + NAD(+) + H(+)</text>
        <dbReference type="Rhea" id="RHEA:24384"/>
        <dbReference type="ChEBI" id="CHEBI:15377"/>
        <dbReference type="ChEBI" id="CHEBI:15378"/>
        <dbReference type="ChEBI" id="CHEBI:29985"/>
        <dbReference type="ChEBI" id="CHEBI:30616"/>
        <dbReference type="ChEBI" id="CHEBI:33019"/>
        <dbReference type="ChEBI" id="CHEBI:57540"/>
        <dbReference type="ChEBI" id="CHEBI:58359"/>
        <dbReference type="ChEBI" id="CHEBI:58437"/>
        <dbReference type="ChEBI" id="CHEBI:456215"/>
        <dbReference type="EC" id="6.3.5.1"/>
    </reaction>
</comment>
<dbReference type="PROSITE" id="PS50263">
    <property type="entry name" value="CN_HYDROLASE"/>
    <property type="match status" value="1"/>
</dbReference>
<evidence type="ECO:0000256" key="2">
    <source>
        <dbReference type="ARBA" id="ARBA00007145"/>
    </source>
</evidence>
<feature type="domain" description="CN hydrolase" evidence="9">
    <location>
        <begin position="14"/>
        <end position="279"/>
    </location>
</feature>
<dbReference type="Gene3D" id="3.60.110.10">
    <property type="entry name" value="Carbon-nitrogen hydrolase"/>
    <property type="match status" value="1"/>
</dbReference>
<evidence type="ECO:0000313" key="10">
    <source>
        <dbReference type="EMBL" id="MBB4153237.1"/>
    </source>
</evidence>
<dbReference type="GO" id="GO:0004359">
    <property type="term" value="F:glutaminase activity"/>
    <property type="evidence" value="ECO:0007669"/>
    <property type="project" value="InterPro"/>
</dbReference>
<dbReference type="CDD" id="cd07570">
    <property type="entry name" value="GAT_Gln-NAD-synth"/>
    <property type="match status" value="1"/>
</dbReference>
<dbReference type="InterPro" id="IPR014729">
    <property type="entry name" value="Rossmann-like_a/b/a_fold"/>
</dbReference>
<dbReference type="InterPro" id="IPR041856">
    <property type="entry name" value="NAD+_synth_C"/>
</dbReference>
<dbReference type="FunFam" id="1.10.10.1140:FF:000001">
    <property type="entry name" value="Glutamine-dependent NAD(+) synthetase"/>
    <property type="match status" value="1"/>
</dbReference>
<name>A0A840FCF4_9SPHN</name>
<dbReference type="SUPFAM" id="SSF56317">
    <property type="entry name" value="Carbon-nitrogen hydrolase"/>
    <property type="match status" value="1"/>
</dbReference>
<dbReference type="Proteomes" id="UP000529795">
    <property type="component" value="Unassembled WGS sequence"/>
</dbReference>
<accession>A0A840FCF4</accession>
<gene>
    <name evidence="7" type="primary">nadE</name>
    <name evidence="10" type="ORF">GGQ80_001125</name>
</gene>
<dbReference type="AlphaFoldDB" id="A0A840FCF4"/>
<proteinExistence type="inferred from homology"/>
<feature type="active site" description="Proton acceptor; for glutaminase activity" evidence="7">
    <location>
        <position position="54"/>
    </location>
</feature>
<organism evidence="10 11">
    <name type="scientific">Sphingomonas jinjuensis</name>
    <dbReference type="NCBI Taxonomy" id="535907"/>
    <lineage>
        <taxon>Bacteria</taxon>
        <taxon>Pseudomonadati</taxon>
        <taxon>Pseudomonadota</taxon>
        <taxon>Alphaproteobacteria</taxon>
        <taxon>Sphingomonadales</taxon>
        <taxon>Sphingomonadaceae</taxon>
        <taxon>Sphingomonas</taxon>
    </lineage>
</organism>
<feature type="active site" description="Nucleophile; for glutaminase activity" evidence="7">
    <location>
        <position position="179"/>
    </location>
</feature>
<dbReference type="FunFam" id="3.40.50.620:FF:000155">
    <property type="entry name" value="Glutamine-dependent NAD(+) synthetase"/>
    <property type="match status" value="1"/>
</dbReference>
<keyword evidence="4 7" id="KW-0547">Nucleotide-binding</keyword>
<keyword evidence="6 7" id="KW-0520">NAD</keyword>
<dbReference type="PIRSF" id="PIRSF006630">
    <property type="entry name" value="NADS_GAT"/>
    <property type="match status" value="1"/>
</dbReference>
<feature type="binding site" evidence="7">
    <location>
        <position position="639"/>
    </location>
    <ligand>
        <name>deamido-NAD(+)</name>
        <dbReference type="ChEBI" id="CHEBI:58437"/>
        <note>ligand shared between two neighboring subunits</note>
    </ligand>
</feature>
<comment type="similarity">
    <text evidence="2 7 8">In the C-terminal section; belongs to the NAD synthetase family.</text>
</comment>
<evidence type="ECO:0000313" key="11">
    <source>
        <dbReference type="Proteomes" id="UP000529795"/>
    </source>
</evidence>
<comment type="function">
    <text evidence="7">Catalyzes the ATP-dependent amidation of deamido-NAD to form NAD. Uses L-glutamine as a nitrogen source.</text>
</comment>